<dbReference type="SUPFAM" id="SSF51419">
    <property type="entry name" value="PLP-binding barrel"/>
    <property type="match status" value="1"/>
</dbReference>
<reference evidence="10" key="1">
    <citation type="submission" date="2022-10" db="EMBL/GenBank/DDBJ databases">
        <title>The WGS of Solirubrobacter ginsenosidimutans DSM 21036.</title>
        <authorList>
            <person name="Jiang Z."/>
        </authorList>
    </citation>
    <scope>NUCLEOTIDE SEQUENCE</scope>
    <source>
        <strain evidence="10">DSM 21036</strain>
    </source>
</reference>
<dbReference type="InterPro" id="IPR000183">
    <property type="entry name" value="Orn/DAP/Arg_de-COase"/>
</dbReference>
<keyword evidence="3 5" id="KW-0663">Pyridoxal phosphate</keyword>
<feature type="binding site" evidence="5">
    <location>
        <position position="339"/>
    </location>
    <ligand>
        <name>substrate</name>
    </ligand>
</feature>
<dbReference type="Proteomes" id="UP001149140">
    <property type="component" value="Unassembled WGS sequence"/>
</dbReference>
<dbReference type="FunFam" id="3.20.20.10:FF:000003">
    <property type="entry name" value="Diaminopimelate decarboxylase"/>
    <property type="match status" value="1"/>
</dbReference>
<keyword evidence="4 5" id="KW-0456">Lyase</keyword>
<dbReference type="PANTHER" id="PTHR43727:SF2">
    <property type="entry name" value="GROUP IV DECARBOXYLASE"/>
    <property type="match status" value="1"/>
</dbReference>
<dbReference type="GO" id="GO:0009089">
    <property type="term" value="P:lysine biosynthetic process via diaminopimelate"/>
    <property type="evidence" value="ECO:0007669"/>
    <property type="project" value="UniProtKB-UniRule"/>
</dbReference>
<feature type="binding site" evidence="5">
    <location>
        <position position="367"/>
    </location>
    <ligand>
        <name>substrate</name>
    </ligand>
</feature>
<evidence type="ECO:0000256" key="4">
    <source>
        <dbReference type="ARBA" id="ARBA00023239"/>
    </source>
</evidence>
<evidence type="ECO:0000256" key="2">
    <source>
        <dbReference type="ARBA" id="ARBA00022793"/>
    </source>
</evidence>
<name>A0A9X3S7Z2_9ACTN</name>
<feature type="active site" description="Proton donor" evidence="7">
    <location>
        <position position="338"/>
    </location>
</feature>
<dbReference type="RefSeq" id="WP_270043150.1">
    <property type="nucleotide sequence ID" value="NZ_JAPDOD010000028.1"/>
</dbReference>
<feature type="binding site" evidence="5">
    <location>
        <position position="227"/>
    </location>
    <ligand>
        <name>pyridoxal 5'-phosphate</name>
        <dbReference type="ChEBI" id="CHEBI:597326"/>
    </ligand>
</feature>
<sequence length="408" mass="43394">MLYPQDSQIAGGRLSIGGCDAQDLAREFGTPAYVVAEEDLRSRAREFTAAMGDGEVVFASKAFPCTAVLQVFHEEGLSVDVASGGELALARKAGYTGERIVFHGNAKSAAELRAASEVGARIVVDNFDELDKLERLQAPVEVLIRVTPGVVADTHAAILTGHAGSKFGFSLAQAPEAIQRLTDAPWADLKGLHMHIGSQLFDLEPWRLAVEAIATLGTFGTYDLGGGLAVAYTHDRQPPTVAQYVETMKATADELLGPGKTLSIEPGRALVATAGVTLYTIESVKDVDLEDGAVRFVAVDGGMSDNMRPMLYDAPYDADLAHRVGEPGTPCTVVGKHCESGDVLIRETTLPDPKPGDVLATPVTGAYVYAMANNYNGVPRPPVVFCSGGSARLVVRRETYEDLYARDV</sequence>
<evidence type="ECO:0000313" key="11">
    <source>
        <dbReference type="Proteomes" id="UP001149140"/>
    </source>
</evidence>
<dbReference type="InterPro" id="IPR029066">
    <property type="entry name" value="PLP-binding_barrel"/>
</dbReference>
<dbReference type="Gene3D" id="3.20.20.10">
    <property type="entry name" value="Alanine racemase"/>
    <property type="match status" value="1"/>
</dbReference>
<feature type="binding site" evidence="5">
    <location>
        <position position="268"/>
    </location>
    <ligand>
        <name>substrate</name>
    </ligand>
</feature>
<dbReference type="AlphaFoldDB" id="A0A9X3S7Z2"/>
<dbReference type="GO" id="GO:0008836">
    <property type="term" value="F:diaminopimelate decarboxylase activity"/>
    <property type="evidence" value="ECO:0007669"/>
    <property type="project" value="UniProtKB-UniRule"/>
</dbReference>
<feature type="domain" description="Orn/DAP/Arg decarboxylase 2 N-terminal" evidence="9">
    <location>
        <begin position="39"/>
        <end position="272"/>
    </location>
</feature>
<dbReference type="NCBIfam" id="TIGR01048">
    <property type="entry name" value="lysA"/>
    <property type="match status" value="1"/>
</dbReference>
<evidence type="ECO:0000313" key="10">
    <source>
        <dbReference type="EMBL" id="MDA0163903.1"/>
    </source>
</evidence>
<dbReference type="CDD" id="cd06828">
    <property type="entry name" value="PLPDE_III_DapDC"/>
    <property type="match status" value="1"/>
</dbReference>
<dbReference type="Gene3D" id="2.40.37.10">
    <property type="entry name" value="Lyase, Ornithine Decarboxylase, Chain A, domain 1"/>
    <property type="match status" value="1"/>
</dbReference>
<dbReference type="SUPFAM" id="SSF50621">
    <property type="entry name" value="Alanine racemase C-terminal domain-like"/>
    <property type="match status" value="1"/>
</dbReference>
<feature type="binding site" evidence="5">
    <location>
        <position position="367"/>
    </location>
    <ligand>
        <name>pyridoxal 5'-phosphate</name>
        <dbReference type="ChEBI" id="CHEBI:597326"/>
    </ligand>
</feature>
<comment type="catalytic activity">
    <reaction evidence="5 8">
        <text>meso-2,6-diaminopimelate + H(+) = L-lysine + CO2</text>
        <dbReference type="Rhea" id="RHEA:15101"/>
        <dbReference type="ChEBI" id="CHEBI:15378"/>
        <dbReference type="ChEBI" id="CHEBI:16526"/>
        <dbReference type="ChEBI" id="CHEBI:32551"/>
        <dbReference type="ChEBI" id="CHEBI:57791"/>
        <dbReference type="EC" id="4.1.1.20"/>
    </reaction>
</comment>
<gene>
    <name evidence="5 10" type="primary">lysA</name>
    <name evidence="10" type="ORF">OM076_26770</name>
</gene>
<dbReference type="InterPro" id="IPR009006">
    <property type="entry name" value="Ala_racemase/Decarboxylase_C"/>
</dbReference>
<dbReference type="PRINTS" id="PR01181">
    <property type="entry name" value="DAPDCRBXLASE"/>
</dbReference>
<feature type="binding site" evidence="5">
    <location>
        <position position="312"/>
    </location>
    <ligand>
        <name>substrate</name>
    </ligand>
</feature>
<dbReference type="PRINTS" id="PR01179">
    <property type="entry name" value="ODADCRBXLASE"/>
</dbReference>
<keyword evidence="5" id="KW-0028">Amino-acid biosynthesis</keyword>
<comment type="subunit">
    <text evidence="5">Homodimer.</text>
</comment>
<dbReference type="EMBL" id="JAPDOD010000028">
    <property type="protein sequence ID" value="MDA0163903.1"/>
    <property type="molecule type" value="Genomic_DNA"/>
</dbReference>
<protein>
    <recommendedName>
        <fullName evidence="5 6">Diaminopimelate decarboxylase</fullName>
        <shortName evidence="5">DAP decarboxylase</shortName>
        <shortName evidence="5">DAPDC</shortName>
        <ecNumber evidence="5 6">4.1.1.20</ecNumber>
    </recommendedName>
</protein>
<feature type="modified residue" description="N6-(pyridoxal phosphate)lysine" evidence="5 7">
    <location>
        <position position="61"/>
    </location>
</feature>
<evidence type="ECO:0000256" key="5">
    <source>
        <dbReference type="HAMAP-Rule" id="MF_02120"/>
    </source>
</evidence>
<accession>A0A9X3S7Z2</accession>
<comment type="cofactor">
    <cofactor evidence="1 5 7 8">
        <name>pyridoxal 5'-phosphate</name>
        <dbReference type="ChEBI" id="CHEBI:597326"/>
    </cofactor>
</comment>
<evidence type="ECO:0000256" key="1">
    <source>
        <dbReference type="ARBA" id="ARBA00001933"/>
    </source>
</evidence>
<dbReference type="InterPro" id="IPR022644">
    <property type="entry name" value="De-COase2_N"/>
</dbReference>
<evidence type="ECO:0000259" key="9">
    <source>
        <dbReference type="Pfam" id="PF02784"/>
    </source>
</evidence>
<keyword evidence="5 8" id="KW-0457">Lysine biosynthesis</keyword>
<organism evidence="10 11">
    <name type="scientific">Solirubrobacter ginsenosidimutans</name>
    <dbReference type="NCBI Taxonomy" id="490573"/>
    <lineage>
        <taxon>Bacteria</taxon>
        <taxon>Bacillati</taxon>
        <taxon>Actinomycetota</taxon>
        <taxon>Thermoleophilia</taxon>
        <taxon>Solirubrobacterales</taxon>
        <taxon>Solirubrobacteraceae</taxon>
        <taxon>Solirubrobacter</taxon>
    </lineage>
</organism>
<evidence type="ECO:0000256" key="7">
    <source>
        <dbReference type="PIRSR" id="PIRSR600183-50"/>
    </source>
</evidence>
<comment type="function">
    <text evidence="5">Specifically catalyzes the decarboxylation of meso-diaminopimelate (meso-DAP) to L-lysine.</text>
</comment>
<dbReference type="InterPro" id="IPR002986">
    <property type="entry name" value="DAP_deCOOHase_LysA"/>
</dbReference>
<keyword evidence="11" id="KW-1185">Reference proteome</keyword>
<comment type="similarity">
    <text evidence="5">Belongs to the Orn/Lys/Arg decarboxylase class-II family. LysA subfamily.</text>
</comment>
<evidence type="ECO:0000256" key="6">
    <source>
        <dbReference type="NCBIfam" id="TIGR01048"/>
    </source>
</evidence>
<dbReference type="EC" id="4.1.1.20" evidence="5 6"/>
<keyword evidence="2 5" id="KW-0210">Decarboxylase</keyword>
<dbReference type="GO" id="GO:0030170">
    <property type="term" value="F:pyridoxal phosphate binding"/>
    <property type="evidence" value="ECO:0007669"/>
    <property type="project" value="UniProtKB-UniRule"/>
</dbReference>
<proteinExistence type="inferred from homology"/>
<evidence type="ECO:0000256" key="3">
    <source>
        <dbReference type="ARBA" id="ARBA00022898"/>
    </source>
</evidence>
<dbReference type="PANTHER" id="PTHR43727">
    <property type="entry name" value="DIAMINOPIMELATE DECARBOXYLASE"/>
    <property type="match status" value="1"/>
</dbReference>
<comment type="caution">
    <text evidence="10">The sequence shown here is derived from an EMBL/GenBank/DDBJ whole genome shotgun (WGS) entry which is preliminary data.</text>
</comment>
<dbReference type="HAMAP" id="MF_02120">
    <property type="entry name" value="LysA"/>
    <property type="match status" value="1"/>
</dbReference>
<evidence type="ECO:0000256" key="8">
    <source>
        <dbReference type="RuleBase" id="RU003738"/>
    </source>
</evidence>
<feature type="binding site" evidence="5">
    <location>
        <begin position="265"/>
        <end position="268"/>
    </location>
    <ligand>
        <name>pyridoxal 5'-phosphate</name>
        <dbReference type="ChEBI" id="CHEBI:597326"/>
    </ligand>
</feature>
<feature type="binding site" evidence="5">
    <location>
        <position position="308"/>
    </location>
    <ligand>
        <name>substrate</name>
    </ligand>
</feature>
<dbReference type="Pfam" id="PF02784">
    <property type="entry name" value="Orn_Arg_deC_N"/>
    <property type="match status" value="1"/>
</dbReference>
<comment type="pathway">
    <text evidence="5 8">Amino-acid biosynthesis; L-lysine biosynthesis via DAP pathway; L-lysine from DL-2,6-diaminopimelate: step 1/1.</text>
</comment>